<name>A0A6P8JFI7_ACTTE</name>
<reference evidence="2" key="1">
    <citation type="submission" date="2025-08" db="UniProtKB">
        <authorList>
            <consortium name="RefSeq"/>
        </authorList>
    </citation>
    <scope>IDENTIFICATION</scope>
    <source>
        <tissue evidence="2">Tentacle</tissue>
    </source>
</reference>
<dbReference type="PANTHER" id="PTHR36191">
    <property type="entry name" value="ENDO/EXONUCLEASE/PHOSPHATASE DOMAIN-CONTAINING PROTEIN-RELATED"/>
    <property type="match status" value="1"/>
</dbReference>
<sequence length="307" mass="34551">MYPGCPKVYLSFKWIDCGLAYKRVFVSTCQTASGVDRLNAIARHPILIKRMRQPTKILLLLSLALVSYSSSATGSVNFVPVGCYRDSQLKPRPLPELIHNYRLNDEMDWKDLNGSVVQACAQEAHSRNYVYFGIQFYGECWSGPRAHETYFKDGLSRECIDGVGEGFANMVYRLAGEDNECVNYKTFDSEDRSASKDNIVGDLKCDDDKFQAGWYRFEGQAGTQINALKIKNRCQTLHIGYYTGAHPGPNEGIVENKICFTDICDRNKDIKIRNCGEFYVYYLNKTGGCPARYCGDGKTSTGIQADI</sequence>
<dbReference type="GeneID" id="116308745"/>
<proteinExistence type="predicted"/>
<dbReference type="Proteomes" id="UP000515163">
    <property type="component" value="Unplaced"/>
</dbReference>
<dbReference type="PANTHER" id="PTHR36191:SF4">
    <property type="entry name" value="VWFD DOMAIN-CONTAINING PROTEIN"/>
    <property type="match status" value="1"/>
</dbReference>
<organism evidence="1 2">
    <name type="scientific">Actinia tenebrosa</name>
    <name type="common">Australian red waratah sea anemone</name>
    <dbReference type="NCBI Taxonomy" id="6105"/>
    <lineage>
        <taxon>Eukaryota</taxon>
        <taxon>Metazoa</taxon>
        <taxon>Cnidaria</taxon>
        <taxon>Anthozoa</taxon>
        <taxon>Hexacorallia</taxon>
        <taxon>Actiniaria</taxon>
        <taxon>Actiniidae</taxon>
        <taxon>Actinia</taxon>
    </lineage>
</organism>
<evidence type="ECO:0000313" key="2">
    <source>
        <dbReference type="RefSeq" id="XP_031575085.1"/>
    </source>
</evidence>
<dbReference type="AlphaFoldDB" id="A0A6P8JFI7"/>
<protein>
    <submittedName>
        <fullName evidence="2">Uncharacterized protein LOC116308745 isoform X1</fullName>
    </submittedName>
</protein>
<dbReference type="RefSeq" id="XP_031575085.1">
    <property type="nucleotide sequence ID" value="XM_031719225.1"/>
</dbReference>
<accession>A0A6P8JFI7</accession>
<dbReference type="InParanoid" id="A0A6P8JFI7"/>
<dbReference type="KEGG" id="aten:116308745"/>
<evidence type="ECO:0000313" key="1">
    <source>
        <dbReference type="Proteomes" id="UP000515163"/>
    </source>
</evidence>
<gene>
    <name evidence="2" type="primary">LOC116308745</name>
</gene>
<keyword evidence="1" id="KW-1185">Reference proteome</keyword>
<dbReference type="OrthoDB" id="5979752at2759"/>